<dbReference type="PANTHER" id="PTHR47331:SF1">
    <property type="entry name" value="GAG-LIKE PROTEIN"/>
    <property type="match status" value="1"/>
</dbReference>
<gene>
    <name evidence="1" type="ORF">EVAR_92236_1</name>
</gene>
<organism evidence="1 2">
    <name type="scientific">Eumeta variegata</name>
    <name type="common">Bagworm moth</name>
    <name type="synonym">Eumeta japonica</name>
    <dbReference type="NCBI Taxonomy" id="151549"/>
    <lineage>
        <taxon>Eukaryota</taxon>
        <taxon>Metazoa</taxon>
        <taxon>Ecdysozoa</taxon>
        <taxon>Arthropoda</taxon>
        <taxon>Hexapoda</taxon>
        <taxon>Insecta</taxon>
        <taxon>Pterygota</taxon>
        <taxon>Neoptera</taxon>
        <taxon>Endopterygota</taxon>
        <taxon>Lepidoptera</taxon>
        <taxon>Glossata</taxon>
        <taxon>Ditrysia</taxon>
        <taxon>Tineoidea</taxon>
        <taxon>Psychidae</taxon>
        <taxon>Oiketicinae</taxon>
        <taxon>Eumeta</taxon>
    </lineage>
</organism>
<dbReference type="AlphaFoldDB" id="A0A4C1TL57"/>
<dbReference type="EMBL" id="BGZK01000070">
    <property type="protein sequence ID" value="GBP15233.1"/>
    <property type="molecule type" value="Genomic_DNA"/>
</dbReference>
<dbReference type="PANTHER" id="PTHR47331">
    <property type="entry name" value="PHD-TYPE DOMAIN-CONTAINING PROTEIN"/>
    <property type="match status" value="1"/>
</dbReference>
<dbReference type="Proteomes" id="UP000299102">
    <property type="component" value="Unassembled WGS sequence"/>
</dbReference>
<dbReference type="InterPro" id="IPR008042">
    <property type="entry name" value="Retrotrans_Pao"/>
</dbReference>
<evidence type="ECO:0000313" key="1">
    <source>
        <dbReference type="EMBL" id="GBP15233.1"/>
    </source>
</evidence>
<keyword evidence="2" id="KW-1185">Reference proteome</keyword>
<protein>
    <submittedName>
        <fullName evidence="1">Uncharacterized protein</fullName>
    </submittedName>
</protein>
<sequence>MKLSSLKIPRCISSGHTEGEIHMFVDTNERSYAAAVYWRVKLNENKSTVSLIIGKAHVTTPLKIMSISQLELQAYYLRFTHSDPRSFKSFVAHRLAESEEQATIKSWRWVPTKVYVAYNATRGPLTDFDERHRVPNFLRKNEDKWP</sequence>
<dbReference type="STRING" id="151549.A0A4C1TL57"/>
<comment type="caution">
    <text evidence="1">The sequence shown here is derived from an EMBL/GenBank/DDBJ whole genome shotgun (WGS) entry which is preliminary data.</text>
</comment>
<reference evidence="1 2" key="1">
    <citation type="journal article" date="2019" name="Commun. Biol.">
        <title>The bagworm genome reveals a unique fibroin gene that provides high tensile strength.</title>
        <authorList>
            <person name="Kono N."/>
            <person name="Nakamura H."/>
            <person name="Ohtoshi R."/>
            <person name="Tomita M."/>
            <person name="Numata K."/>
            <person name="Arakawa K."/>
        </authorList>
    </citation>
    <scope>NUCLEOTIDE SEQUENCE [LARGE SCALE GENOMIC DNA]</scope>
</reference>
<dbReference type="Pfam" id="PF05380">
    <property type="entry name" value="Peptidase_A17"/>
    <property type="match status" value="1"/>
</dbReference>
<accession>A0A4C1TL57</accession>
<proteinExistence type="predicted"/>
<evidence type="ECO:0000313" key="2">
    <source>
        <dbReference type="Proteomes" id="UP000299102"/>
    </source>
</evidence>
<dbReference type="OrthoDB" id="5983986at2759"/>
<name>A0A4C1TL57_EUMVA</name>